<comment type="caution">
    <text evidence="1">The sequence shown here is derived from an EMBL/GenBank/DDBJ whole genome shotgun (WGS) entry which is preliminary data.</text>
</comment>
<organism evidence="1 2">
    <name type="scientific">Ambrosia artemisiifolia</name>
    <name type="common">Common ragweed</name>
    <dbReference type="NCBI Taxonomy" id="4212"/>
    <lineage>
        <taxon>Eukaryota</taxon>
        <taxon>Viridiplantae</taxon>
        <taxon>Streptophyta</taxon>
        <taxon>Embryophyta</taxon>
        <taxon>Tracheophyta</taxon>
        <taxon>Spermatophyta</taxon>
        <taxon>Magnoliopsida</taxon>
        <taxon>eudicotyledons</taxon>
        <taxon>Gunneridae</taxon>
        <taxon>Pentapetalae</taxon>
        <taxon>asterids</taxon>
        <taxon>campanulids</taxon>
        <taxon>Asterales</taxon>
        <taxon>Asteraceae</taxon>
        <taxon>Asteroideae</taxon>
        <taxon>Heliantheae alliance</taxon>
        <taxon>Heliantheae</taxon>
        <taxon>Ambrosia</taxon>
    </lineage>
</organism>
<dbReference type="AlphaFoldDB" id="A0AAD5GZG2"/>
<reference evidence="1" key="1">
    <citation type="submission" date="2022-06" db="EMBL/GenBank/DDBJ databases">
        <title>Uncovering the hologenomic basis of an extraordinary plant invasion.</title>
        <authorList>
            <person name="Bieker V.C."/>
            <person name="Martin M.D."/>
            <person name="Gilbert T."/>
            <person name="Hodgins K."/>
            <person name="Battlay P."/>
            <person name="Petersen B."/>
            <person name="Wilson J."/>
        </authorList>
    </citation>
    <scope>NUCLEOTIDE SEQUENCE</scope>
    <source>
        <strain evidence="1">AA19_3_7</strain>
        <tissue evidence="1">Leaf</tissue>
    </source>
</reference>
<evidence type="ECO:0000313" key="1">
    <source>
        <dbReference type="EMBL" id="KAI7757796.1"/>
    </source>
</evidence>
<proteinExistence type="predicted"/>
<evidence type="ECO:0000313" key="2">
    <source>
        <dbReference type="Proteomes" id="UP001206925"/>
    </source>
</evidence>
<feature type="non-terminal residue" evidence="1">
    <location>
        <position position="1"/>
    </location>
</feature>
<dbReference type="Proteomes" id="UP001206925">
    <property type="component" value="Unassembled WGS sequence"/>
</dbReference>
<sequence length="130" mass="14665">MFKVSIHTSLANVAISVRILRYVPPDEVPLWSNWGLWVEKNNLLPQEGEISAEYPLIAKVAAEGWTIMLTFVGALNLTYGIPKLFPVSMLTDLNWIMTSMTKRIWDPVLMVEVVAIHQTRGFNEHSVLGS</sequence>
<name>A0AAD5GZG2_AMBAR</name>
<protein>
    <submittedName>
        <fullName evidence="1">Uncharacterized protein</fullName>
    </submittedName>
</protein>
<keyword evidence="2" id="KW-1185">Reference proteome</keyword>
<dbReference type="EMBL" id="JAMZMK010000057">
    <property type="protein sequence ID" value="KAI7757796.1"/>
    <property type="molecule type" value="Genomic_DNA"/>
</dbReference>
<gene>
    <name evidence="1" type="ORF">M8C21_029172</name>
</gene>
<accession>A0AAD5GZG2</accession>